<dbReference type="EMBL" id="GGEC01053775">
    <property type="protein sequence ID" value="MBX34259.1"/>
    <property type="molecule type" value="Transcribed_RNA"/>
</dbReference>
<evidence type="ECO:0000313" key="1">
    <source>
        <dbReference type="EMBL" id="MBX34259.1"/>
    </source>
</evidence>
<protein>
    <submittedName>
        <fullName evidence="1">Uncharacterized protein</fullName>
    </submittedName>
</protein>
<name>A0A2P2MVK7_RHIMU</name>
<proteinExistence type="predicted"/>
<dbReference type="AlphaFoldDB" id="A0A2P2MVK7"/>
<sequence>MIFVLKNYNVFYASQVQIYIIYCRNFSNISFFYLMMHKHSQLNTCLMITILLHSPQPVDDE</sequence>
<organism evidence="1">
    <name type="scientific">Rhizophora mucronata</name>
    <name type="common">Asiatic mangrove</name>
    <dbReference type="NCBI Taxonomy" id="61149"/>
    <lineage>
        <taxon>Eukaryota</taxon>
        <taxon>Viridiplantae</taxon>
        <taxon>Streptophyta</taxon>
        <taxon>Embryophyta</taxon>
        <taxon>Tracheophyta</taxon>
        <taxon>Spermatophyta</taxon>
        <taxon>Magnoliopsida</taxon>
        <taxon>eudicotyledons</taxon>
        <taxon>Gunneridae</taxon>
        <taxon>Pentapetalae</taxon>
        <taxon>rosids</taxon>
        <taxon>fabids</taxon>
        <taxon>Malpighiales</taxon>
        <taxon>Rhizophoraceae</taxon>
        <taxon>Rhizophora</taxon>
    </lineage>
</organism>
<reference evidence="1" key="1">
    <citation type="submission" date="2018-02" db="EMBL/GenBank/DDBJ databases">
        <title>Rhizophora mucronata_Transcriptome.</title>
        <authorList>
            <person name="Meera S.P."/>
            <person name="Sreeshan A."/>
            <person name="Augustine A."/>
        </authorList>
    </citation>
    <scope>NUCLEOTIDE SEQUENCE</scope>
    <source>
        <tissue evidence="1">Leaf</tissue>
    </source>
</reference>
<accession>A0A2P2MVK7</accession>